<keyword evidence="5" id="KW-0067">ATP-binding</keyword>
<dbReference type="GO" id="GO:0016887">
    <property type="term" value="F:ATP hydrolysis activity"/>
    <property type="evidence" value="ECO:0007669"/>
    <property type="project" value="InterPro"/>
</dbReference>
<evidence type="ECO:0000256" key="8">
    <source>
        <dbReference type="ARBA" id="ARBA00023136"/>
    </source>
</evidence>
<feature type="transmembrane region" description="Helical" evidence="9">
    <location>
        <begin position="821"/>
        <end position="845"/>
    </location>
</feature>
<dbReference type="InterPro" id="IPR050510">
    <property type="entry name" value="Cation_transp_ATPase_P-type"/>
</dbReference>
<dbReference type="InterPro" id="IPR059000">
    <property type="entry name" value="ATPase_P-type_domA"/>
</dbReference>
<dbReference type="Pfam" id="PF00690">
    <property type="entry name" value="Cation_ATPase_N"/>
    <property type="match status" value="1"/>
</dbReference>
<dbReference type="STRING" id="560819.SAMN05428998_102151"/>
<dbReference type="InterPro" id="IPR023214">
    <property type="entry name" value="HAD_sf"/>
</dbReference>
<dbReference type="SUPFAM" id="SSF81653">
    <property type="entry name" value="Calcium ATPase, transduction domain A"/>
    <property type="match status" value="1"/>
</dbReference>
<dbReference type="GO" id="GO:0005391">
    <property type="term" value="F:P-type sodium:potassium-exchanging transporter activity"/>
    <property type="evidence" value="ECO:0007669"/>
    <property type="project" value="TreeGrafter"/>
</dbReference>
<dbReference type="InterPro" id="IPR018303">
    <property type="entry name" value="ATPase_P-typ_P_site"/>
</dbReference>
<dbReference type="Gene3D" id="2.70.150.10">
    <property type="entry name" value="Calcium-transporting ATPase, cytoplasmic transduction domain A"/>
    <property type="match status" value="1"/>
</dbReference>
<dbReference type="PANTHER" id="PTHR43294:SF20">
    <property type="entry name" value="P-TYPE ATPASE"/>
    <property type="match status" value="1"/>
</dbReference>
<accession>A0A1Y6BF60</accession>
<dbReference type="GO" id="GO:0030007">
    <property type="term" value="P:intracellular potassium ion homeostasis"/>
    <property type="evidence" value="ECO:0007669"/>
    <property type="project" value="TreeGrafter"/>
</dbReference>
<dbReference type="PROSITE" id="PS00154">
    <property type="entry name" value="ATPASE_E1_E2"/>
    <property type="match status" value="1"/>
</dbReference>
<feature type="transmembrane region" description="Helical" evidence="9">
    <location>
        <begin position="280"/>
        <end position="303"/>
    </location>
</feature>
<evidence type="ECO:0000256" key="1">
    <source>
        <dbReference type="ARBA" id="ARBA00004141"/>
    </source>
</evidence>
<dbReference type="PRINTS" id="PR00120">
    <property type="entry name" value="HATPASE"/>
</dbReference>
<gene>
    <name evidence="11" type="ORF">SAMN05428998_102151</name>
</gene>
<evidence type="ECO:0000256" key="6">
    <source>
        <dbReference type="ARBA" id="ARBA00022967"/>
    </source>
</evidence>
<dbReference type="GO" id="GO:1990573">
    <property type="term" value="P:potassium ion import across plasma membrane"/>
    <property type="evidence" value="ECO:0007669"/>
    <property type="project" value="TreeGrafter"/>
</dbReference>
<dbReference type="InterPro" id="IPR036412">
    <property type="entry name" value="HAD-like_sf"/>
</dbReference>
<feature type="transmembrane region" description="Helical" evidence="9">
    <location>
        <begin position="254"/>
        <end position="274"/>
    </location>
</feature>
<dbReference type="PRINTS" id="PR00119">
    <property type="entry name" value="CATATPASE"/>
</dbReference>
<evidence type="ECO:0000259" key="10">
    <source>
        <dbReference type="SMART" id="SM00831"/>
    </source>
</evidence>
<sequence length="891" mass="92607">MTADGTQAPGERHWHALSAEEAAGALGCGLGGLSAEEAAARLARIGPNRLPEARGPGLAVILLRQFMSPLIYLLVAAALVSLAIGHLSDAFFILVVLLVNAVIGAYQEFRSERGAAALQQLVAVRTEVLRDGRPVMLPAAELVPGDLVLLESGMAVPADLRLVEAQGLTIDESLLTGESETVEKSSGPRCAPEAPLAERFTLAHAGTQVASGRARALVVATGAATQVGTIAGALARSSAAPPLVQRLERFTRQLSLVSLVGMAGFGVLLLGRGVPWQEVFLVAVALAVAAIPEGLPVAVTVALSIGRARMAARNVIVRSLPAVEGLGACTLIASDKTGTLTQNSLSVALLVLPDGRRASVTGEGYRPHGALEPDGEADREAAEAAARALARAAAATCDASLHHDGEDWRHLGDTVDVAFLALAGKLGLDWQALQSPPGRFGVLPYEPQRRFAAVCDPDGEACRVAVKGAAETIFAMCAEVPEALQHEAERLAADGYRVIAVAEGGHALPERPGLPDDALSGLRLLGLAGLIDPLRPEVPEAVEACRSAGVQVRMLTGDHPATALAIARQLGIAGPDAEVVTGRQLAEAQADPQALRALVAEAPVFARVEPLQKLGLVEALQGEGHFVAVTGDGVNDAPALRQANIGVAMGRGGTDVARGAADLILTDDNFASIVAGVEEGRIAYANVRKVILFLIATGFGEIVLFALALAASLPIPLYAVQLLWLNLVTNGIQDVALAFERGDGEALKRRPRPPREPLFDGRLIRRTLLYGGTMGLFAFGFFALALDAGLPEAEARTALLLAMVLFENALCLVCRSERRPFFAVSFAANRLLVASIAGALALHLAATNLPGLSELLGAVPLSPALWLPALGLALALLAVAELGKWAWRATA</sequence>
<dbReference type="SUPFAM" id="SSF56784">
    <property type="entry name" value="HAD-like"/>
    <property type="match status" value="1"/>
</dbReference>
<protein>
    <submittedName>
        <fullName evidence="11">ATPase, P-type (Transporting), HAD superfamily, subfamily IC</fullName>
    </submittedName>
</protein>
<dbReference type="SFLD" id="SFLDS00003">
    <property type="entry name" value="Haloacid_Dehalogenase"/>
    <property type="match status" value="1"/>
</dbReference>
<keyword evidence="6" id="KW-1278">Translocase</keyword>
<dbReference type="EMBL" id="FWZX01000002">
    <property type="protein sequence ID" value="SME98260.1"/>
    <property type="molecule type" value="Genomic_DNA"/>
</dbReference>
<organism evidence="11 12">
    <name type="scientific">Tistlia consotensis USBA 355</name>
    <dbReference type="NCBI Taxonomy" id="560819"/>
    <lineage>
        <taxon>Bacteria</taxon>
        <taxon>Pseudomonadati</taxon>
        <taxon>Pseudomonadota</taxon>
        <taxon>Alphaproteobacteria</taxon>
        <taxon>Rhodospirillales</taxon>
        <taxon>Rhodovibrionaceae</taxon>
        <taxon>Tistlia</taxon>
    </lineage>
</organism>
<dbReference type="GO" id="GO:0006883">
    <property type="term" value="P:intracellular sodium ion homeostasis"/>
    <property type="evidence" value="ECO:0007669"/>
    <property type="project" value="TreeGrafter"/>
</dbReference>
<dbReference type="AlphaFoldDB" id="A0A1Y6BF60"/>
<dbReference type="RefSeq" id="WP_085121226.1">
    <property type="nucleotide sequence ID" value="NZ_FWZX01000002.1"/>
</dbReference>
<dbReference type="SUPFAM" id="SSF81665">
    <property type="entry name" value="Calcium ATPase, transmembrane domain M"/>
    <property type="match status" value="1"/>
</dbReference>
<dbReference type="Gene3D" id="3.40.50.1000">
    <property type="entry name" value="HAD superfamily/HAD-like"/>
    <property type="match status" value="1"/>
</dbReference>
<feature type="transmembrane region" description="Helical" evidence="9">
    <location>
        <begin position="66"/>
        <end position="84"/>
    </location>
</feature>
<keyword evidence="4" id="KW-0547">Nucleotide-binding</keyword>
<feature type="domain" description="Cation-transporting P-type ATPase N-terminal" evidence="10">
    <location>
        <begin position="13"/>
        <end position="86"/>
    </location>
</feature>
<dbReference type="SMART" id="SM00831">
    <property type="entry name" value="Cation_ATPase_N"/>
    <property type="match status" value="1"/>
</dbReference>
<dbReference type="GO" id="GO:0005524">
    <property type="term" value="F:ATP binding"/>
    <property type="evidence" value="ECO:0007669"/>
    <property type="project" value="UniProtKB-KW"/>
</dbReference>
<keyword evidence="7 9" id="KW-1133">Transmembrane helix</keyword>
<feature type="transmembrane region" description="Helical" evidence="9">
    <location>
        <begin position="865"/>
        <end position="887"/>
    </location>
</feature>
<evidence type="ECO:0000313" key="11">
    <source>
        <dbReference type="EMBL" id="SME98260.1"/>
    </source>
</evidence>
<evidence type="ECO:0000256" key="5">
    <source>
        <dbReference type="ARBA" id="ARBA00022840"/>
    </source>
</evidence>
<keyword evidence="3 9" id="KW-0812">Transmembrane</keyword>
<dbReference type="InterPro" id="IPR044492">
    <property type="entry name" value="P_typ_ATPase_HD_dom"/>
</dbReference>
<dbReference type="InterPro" id="IPR006068">
    <property type="entry name" value="ATPase_P-typ_cation-transptr_C"/>
</dbReference>
<dbReference type="SFLD" id="SFLDF00027">
    <property type="entry name" value="p-type_atpase"/>
    <property type="match status" value="1"/>
</dbReference>
<evidence type="ECO:0000256" key="7">
    <source>
        <dbReference type="ARBA" id="ARBA00022989"/>
    </source>
</evidence>
<dbReference type="GO" id="GO:0036376">
    <property type="term" value="P:sodium ion export across plasma membrane"/>
    <property type="evidence" value="ECO:0007669"/>
    <property type="project" value="TreeGrafter"/>
</dbReference>
<dbReference type="InterPro" id="IPR004014">
    <property type="entry name" value="ATPase_P-typ_cation-transptr_N"/>
</dbReference>
<evidence type="ECO:0000256" key="2">
    <source>
        <dbReference type="ARBA" id="ARBA00005675"/>
    </source>
</evidence>
<dbReference type="NCBIfam" id="TIGR01494">
    <property type="entry name" value="ATPase_P-type"/>
    <property type="match status" value="2"/>
</dbReference>
<evidence type="ECO:0000313" key="12">
    <source>
        <dbReference type="Proteomes" id="UP000192917"/>
    </source>
</evidence>
<dbReference type="SFLD" id="SFLDG00002">
    <property type="entry name" value="C1.7:_P-type_atpase_like"/>
    <property type="match status" value="1"/>
</dbReference>
<dbReference type="InterPro" id="IPR023298">
    <property type="entry name" value="ATPase_P-typ_TM_dom_sf"/>
</dbReference>
<dbReference type="Proteomes" id="UP000192917">
    <property type="component" value="Unassembled WGS sequence"/>
</dbReference>
<name>A0A1Y6BF60_9PROT</name>
<dbReference type="GO" id="GO:0005886">
    <property type="term" value="C:plasma membrane"/>
    <property type="evidence" value="ECO:0007669"/>
    <property type="project" value="TreeGrafter"/>
</dbReference>
<evidence type="ECO:0000256" key="4">
    <source>
        <dbReference type="ARBA" id="ARBA00022741"/>
    </source>
</evidence>
<feature type="transmembrane region" description="Helical" evidence="9">
    <location>
        <begin position="798"/>
        <end position="814"/>
    </location>
</feature>
<dbReference type="Pfam" id="PF00702">
    <property type="entry name" value="Hydrolase"/>
    <property type="match status" value="1"/>
</dbReference>
<comment type="similarity">
    <text evidence="2">Belongs to the cation transport ATPase (P-type) (TC 3.A.3) family. Type IIA subfamily.</text>
</comment>
<dbReference type="InterPro" id="IPR008250">
    <property type="entry name" value="ATPase_P-typ_transduc_dom_A_sf"/>
</dbReference>
<keyword evidence="12" id="KW-1185">Reference proteome</keyword>
<comment type="subcellular location">
    <subcellularLocation>
        <location evidence="1">Membrane</location>
        <topology evidence="1">Multi-pass membrane protein</topology>
    </subcellularLocation>
</comment>
<dbReference type="GO" id="GO:1902600">
    <property type="term" value="P:proton transmembrane transport"/>
    <property type="evidence" value="ECO:0007669"/>
    <property type="project" value="TreeGrafter"/>
</dbReference>
<dbReference type="Pfam" id="PF00689">
    <property type="entry name" value="Cation_ATPase_C"/>
    <property type="match status" value="1"/>
</dbReference>
<dbReference type="InterPro" id="IPR023299">
    <property type="entry name" value="ATPase_P-typ_cyto_dom_N"/>
</dbReference>
<evidence type="ECO:0000256" key="9">
    <source>
        <dbReference type="SAM" id="Phobius"/>
    </source>
</evidence>
<dbReference type="InterPro" id="IPR001757">
    <property type="entry name" value="P_typ_ATPase"/>
</dbReference>
<dbReference type="Pfam" id="PF00122">
    <property type="entry name" value="E1-E2_ATPase"/>
    <property type="match status" value="1"/>
</dbReference>
<evidence type="ECO:0000256" key="3">
    <source>
        <dbReference type="ARBA" id="ARBA00022692"/>
    </source>
</evidence>
<feature type="transmembrane region" description="Helical" evidence="9">
    <location>
        <begin position="768"/>
        <end position="786"/>
    </location>
</feature>
<keyword evidence="8 9" id="KW-0472">Membrane</keyword>
<feature type="transmembrane region" description="Helical" evidence="9">
    <location>
        <begin position="690"/>
        <end position="711"/>
    </location>
</feature>
<dbReference type="SUPFAM" id="SSF81660">
    <property type="entry name" value="Metal cation-transporting ATPase, ATP-binding domain N"/>
    <property type="match status" value="1"/>
</dbReference>
<feature type="transmembrane region" description="Helical" evidence="9">
    <location>
        <begin position="717"/>
        <end position="739"/>
    </location>
</feature>
<feature type="transmembrane region" description="Helical" evidence="9">
    <location>
        <begin position="90"/>
        <end position="106"/>
    </location>
</feature>
<reference evidence="11 12" key="1">
    <citation type="submission" date="2017-04" db="EMBL/GenBank/DDBJ databases">
        <authorList>
            <person name="Afonso C.L."/>
            <person name="Miller P.J."/>
            <person name="Scott M.A."/>
            <person name="Spackman E."/>
            <person name="Goraichik I."/>
            <person name="Dimitrov K.M."/>
            <person name="Suarez D.L."/>
            <person name="Swayne D.E."/>
        </authorList>
    </citation>
    <scope>NUCLEOTIDE SEQUENCE [LARGE SCALE GENOMIC DNA]</scope>
    <source>
        <strain evidence="11 12">USBA 355</strain>
    </source>
</reference>
<dbReference type="Gene3D" id="3.40.1110.10">
    <property type="entry name" value="Calcium-transporting ATPase, cytoplasmic domain N"/>
    <property type="match status" value="1"/>
</dbReference>
<dbReference type="PANTHER" id="PTHR43294">
    <property type="entry name" value="SODIUM/POTASSIUM-TRANSPORTING ATPASE SUBUNIT ALPHA"/>
    <property type="match status" value="1"/>
</dbReference>
<dbReference type="Gene3D" id="1.20.1110.10">
    <property type="entry name" value="Calcium-transporting ATPase, transmembrane domain"/>
    <property type="match status" value="1"/>
</dbReference>
<proteinExistence type="inferred from homology"/>